<dbReference type="SUPFAM" id="SSF54631">
    <property type="entry name" value="CBS-domain pair"/>
    <property type="match status" value="1"/>
</dbReference>
<dbReference type="Proteomes" id="UP001595457">
    <property type="component" value="Unassembled WGS sequence"/>
</dbReference>
<comment type="caution">
    <text evidence="16">The sequence shown here is derived from an EMBL/GenBank/DDBJ whole genome shotgun (WGS) entry which is preliminary data.</text>
</comment>
<evidence type="ECO:0000256" key="11">
    <source>
        <dbReference type="HAMAP-Rule" id="MF_01964"/>
    </source>
</evidence>
<evidence type="ECO:0000256" key="12">
    <source>
        <dbReference type="PROSITE-ProRule" id="PRU00703"/>
    </source>
</evidence>
<dbReference type="InterPro" id="IPR046342">
    <property type="entry name" value="CBS_dom_sf"/>
</dbReference>
<sequence length="489" mass="52026">MLRISQEALTFDDVLLIPGYSEVLPKDVSLKTRLTRGIELNIPLVSAAMDTVTESRLAIAMAQEGGIGIIHKNMTIEQQAAAVRKVKRYESGVVKDPITIDADASVRDLFELTRQNNISGVPVLSQGDLVGIVTSRDVRFETRLDAKVRELMTPKERLITIKEGADKEEARRLLHQHRIERVLIVDDAFRLKGMMTVNDIEKAKAYPLACKDEQGRLRVGAAVGTGPETPDRVAALVAAGVDVVVVDTAHGHSKGVIDRVRWVKQNFPEVQVIGGNIATGEAALALVEAGADGVKVGIGPGSICTTRIVAGVGVPQISAVANVAAALQGTGVPLIADGGIRFSGDLSKAVVAGAYSVMMGSMFAGTEEAPGEVELFQGRSYKSYRGMGSLGAMAQSQGSSDRYFQDSAAGAEKLVPEGIEGRVPYKGALSAIIHQLMGGLRASMGYTGCADIEEMRTKPQFVRITGAGMAESHVHDVQITKEAPNYRVG</sequence>
<feature type="binding site" evidence="11">
    <location>
        <begin position="337"/>
        <end position="339"/>
    </location>
    <ligand>
        <name>IMP</name>
        <dbReference type="ChEBI" id="CHEBI:58053"/>
    </ligand>
</feature>
<reference evidence="17" key="1">
    <citation type="journal article" date="2019" name="Int. J. Syst. Evol. Microbiol.">
        <title>The Global Catalogue of Microorganisms (GCM) 10K type strain sequencing project: providing services to taxonomists for standard genome sequencing and annotation.</title>
        <authorList>
            <consortium name="The Broad Institute Genomics Platform"/>
            <consortium name="The Broad Institute Genome Sequencing Center for Infectious Disease"/>
            <person name="Wu L."/>
            <person name="Ma J."/>
        </authorList>
    </citation>
    <scope>NUCLEOTIDE SEQUENCE [LARGE SCALE GENOMIC DNA]</scope>
    <source>
        <strain evidence="17">KCTC 62195</strain>
    </source>
</reference>
<comment type="subunit">
    <text evidence="11">Homotetramer.</text>
</comment>
<evidence type="ECO:0000256" key="3">
    <source>
        <dbReference type="ARBA" id="ARBA00022723"/>
    </source>
</evidence>
<dbReference type="InterPro" id="IPR000644">
    <property type="entry name" value="CBS_dom"/>
</dbReference>
<feature type="binding site" description="in other chain" evidence="11">
    <location>
        <position position="301"/>
    </location>
    <ligand>
        <name>K(+)</name>
        <dbReference type="ChEBI" id="CHEBI:29103"/>
        <note>ligand shared between two tetrameric partners</note>
    </ligand>
</feature>
<dbReference type="RefSeq" id="WP_377812364.1">
    <property type="nucleotide sequence ID" value="NZ_JBHRSJ010000001.1"/>
</dbReference>
<evidence type="ECO:0000256" key="13">
    <source>
        <dbReference type="RuleBase" id="RU003927"/>
    </source>
</evidence>
<name>A0ABV7APS7_9GAMM</name>
<feature type="binding site" evidence="11">
    <location>
        <position position="473"/>
    </location>
    <ligand>
        <name>K(+)</name>
        <dbReference type="ChEBI" id="CHEBI:29103"/>
        <note>ligand shared between two tetrameric partners</note>
    </ligand>
</feature>
<feature type="binding site" evidence="11">
    <location>
        <position position="417"/>
    </location>
    <ligand>
        <name>IMP</name>
        <dbReference type="ChEBI" id="CHEBI:58053"/>
    </ligand>
</feature>
<evidence type="ECO:0000313" key="17">
    <source>
        <dbReference type="Proteomes" id="UP001595457"/>
    </source>
</evidence>
<dbReference type="SUPFAM" id="SSF51412">
    <property type="entry name" value="Inosine monophosphate dehydrogenase (IMPDH)"/>
    <property type="match status" value="1"/>
</dbReference>
<proteinExistence type="inferred from homology"/>
<dbReference type="HAMAP" id="MF_01964">
    <property type="entry name" value="IMPDH"/>
    <property type="match status" value="1"/>
</dbReference>
<feature type="binding site" evidence="11">
    <location>
        <begin position="297"/>
        <end position="299"/>
    </location>
    <ligand>
        <name>NAD(+)</name>
        <dbReference type="ChEBI" id="CHEBI:57540"/>
    </ligand>
</feature>
<comment type="similarity">
    <text evidence="2 11 13">Belongs to the IMPDH/GMPR family.</text>
</comment>
<evidence type="ECO:0000256" key="5">
    <source>
        <dbReference type="ARBA" id="ARBA00022755"/>
    </source>
</evidence>
<feature type="binding site" evidence="11">
    <location>
        <position position="472"/>
    </location>
    <ligand>
        <name>K(+)</name>
        <dbReference type="ChEBI" id="CHEBI:29103"/>
        <note>ligand shared between two tetrameric partners</note>
    </ligand>
</feature>
<feature type="binding site" description="in other chain" evidence="11">
    <location>
        <position position="299"/>
    </location>
    <ligand>
        <name>K(+)</name>
        <dbReference type="ChEBI" id="CHEBI:29103"/>
        <note>ligand shared between two tetrameric partners</note>
    </ligand>
</feature>
<keyword evidence="6 11" id="KW-0630">Potassium</keyword>
<dbReference type="InterPro" id="IPR001093">
    <property type="entry name" value="IMP_DH_GMPRt"/>
</dbReference>
<evidence type="ECO:0000256" key="9">
    <source>
        <dbReference type="ARBA" id="ARBA00023122"/>
    </source>
</evidence>
<dbReference type="SMART" id="SM00116">
    <property type="entry name" value="CBS"/>
    <property type="match status" value="2"/>
</dbReference>
<evidence type="ECO:0000259" key="15">
    <source>
        <dbReference type="PROSITE" id="PS51371"/>
    </source>
</evidence>
<feature type="binding site" evidence="11">
    <location>
        <begin position="384"/>
        <end position="388"/>
    </location>
    <ligand>
        <name>IMP</name>
        <dbReference type="ChEBI" id="CHEBI:58053"/>
    </ligand>
</feature>
<dbReference type="CDD" id="cd04601">
    <property type="entry name" value="CBS_pair_IMPDH"/>
    <property type="match status" value="1"/>
</dbReference>
<dbReference type="NCBIfam" id="TIGR01302">
    <property type="entry name" value="IMP_dehydrog"/>
    <property type="match status" value="1"/>
</dbReference>
<keyword evidence="4 11" id="KW-0332">GMP biosynthesis</keyword>
<evidence type="ECO:0000256" key="1">
    <source>
        <dbReference type="ARBA" id="ARBA00001958"/>
    </source>
</evidence>
<keyword evidence="5 11" id="KW-0658">Purine biosynthesis</keyword>
<dbReference type="PROSITE" id="PS51371">
    <property type="entry name" value="CBS"/>
    <property type="match status" value="2"/>
</dbReference>
<dbReference type="PANTHER" id="PTHR11911:SF111">
    <property type="entry name" value="INOSINE-5'-MONOPHOSPHATE DEHYDROGENASE"/>
    <property type="match status" value="1"/>
</dbReference>
<keyword evidence="17" id="KW-1185">Reference proteome</keyword>
<feature type="active site" description="Proton acceptor" evidence="11">
    <location>
        <position position="402"/>
    </location>
</feature>
<dbReference type="InterPro" id="IPR005990">
    <property type="entry name" value="IMP_DH"/>
</dbReference>
<evidence type="ECO:0000256" key="6">
    <source>
        <dbReference type="ARBA" id="ARBA00022958"/>
    </source>
</evidence>
<comment type="caution">
    <text evidence="11">Lacks conserved residue(s) required for the propagation of feature annotation.</text>
</comment>
<gene>
    <name evidence="11 16" type="primary">guaB</name>
    <name evidence="16" type="ORF">ACFOJE_01025</name>
</gene>
<comment type="pathway">
    <text evidence="11 14">Purine metabolism; XMP biosynthesis via de novo pathway; XMP from IMP: step 1/1.</text>
</comment>
<comment type="activity regulation">
    <text evidence="11">Mycophenolic acid (MPA) is a non-competitive inhibitor that prevents formation of the closed enzyme conformation by binding to the same site as the amobile flap. In contrast, mizoribine monophosphate (MZP) is a competitive inhibitor that induces the closed conformation. MPA is a potent inhibitor of mammalian IMPDHs but a poor inhibitor of the bacterial enzymes. MZP is a more potent inhibitor of bacterial IMPDH.</text>
</comment>
<protein>
    <recommendedName>
        <fullName evidence="11 14">Inosine-5'-monophosphate dehydrogenase</fullName>
        <shortName evidence="11">IMP dehydrogenase</shortName>
        <shortName evidence="11">IMPD</shortName>
        <shortName evidence="11">IMPDH</shortName>
        <ecNumber evidence="11 14">1.1.1.205</ecNumber>
    </recommendedName>
</protein>
<evidence type="ECO:0000256" key="4">
    <source>
        <dbReference type="ARBA" id="ARBA00022749"/>
    </source>
</evidence>
<dbReference type="Gene3D" id="3.20.20.70">
    <property type="entry name" value="Aldolase class I"/>
    <property type="match status" value="1"/>
</dbReference>
<dbReference type="InterPro" id="IPR015875">
    <property type="entry name" value="IMP_DH/GMP_Rdtase_CS"/>
</dbReference>
<dbReference type="PROSITE" id="PS00487">
    <property type="entry name" value="IMP_DH_GMP_RED"/>
    <property type="match status" value="1"/>
</dbReference>
<dbReference type="Pfam" id="PF00571">
    <property type="entry name" value="CBS"/>
    <property type="match status" value="2"/>
</dbReference>
<feature type="domain" description="CBS" evidence="15">
    <location>
        <begin position="93"/>
        <end position="151"/>
    </location>
</feature>
<feature type="binding site" evidence="11">
    <location>
        <begin position="360"/>
        <end position="361"/>
    </location>
    <ligand>
        <name>IMP</name>
        <dbReference type="ChEBI" id="CHEBI:58053"/>
    </ligand>
</feature>
<keyword evidence="8 11" id="KW-0520">NAD</keyword>
<feature type="binding site" description="in other chain" evidence="11">
    <location>
        <position position="304"/>
    </location>
    <ligand>
        <name>K(+)</name>
        <dbReference type="ChEBI" id="CHEBI:29103"/>
        <note>ligand shared between two tetrameric partners</note>
    </ligand>
</feature>
<feature type="binding site" evidence="11">
    <location>
        <position position="247"/>
    </location>
    <ligand>
        <name>NAD(+)</name>
        <dbReference type="ChEBI" id="CHEBI:57540"/>
    </ligand>
</feature>
<evidence type="ECO:0000256" key="14">
    <source>
        <dbReference type="RuleBase" id="RU003928"/>
    </source>
</evidence>
<feature type="domain" description="CBS" evidence="15">
    <location>
        <begin position="152"/>
        <end position="213"/>
    </location>
</feature>
<comment type="cofactor">
    <cofactor evidence="1 11">
        <name>K(+)</name>
        <dbReference type="ChEBI" id="CHEBI:29103"/>
    </cofactor>
</comment>
<dbReference type="PANTHER" id="PTHR11911">
    <property type="entry name" value="INOSINE-5-MONOPHOSPHATE DEHYDROGENASE RELATED"/>
    <property type="match status" value="1"/>
</dbReference>
<dbReference type="SMART" id="SM01240">
    <property type="entry name" value="IMPDH"/>
    <property type="match status" value="1"/>
</dbReference>
<evidence type="ECO:0000313" key="16">
    <source>
        <dbReference type="EMBL" id="MFC2970796.1"/>
    </source>
</evidence>
<dbReference type="PIRSF" id="PIRSF000130">
    <property type="entry name" value="IMPDH"/>
    <property type="match status" value="1"/>
</dbReference>
<feature type="binding site" evidence="11">
    <location>
        <position position="471"/>
    </location>
    <ligand>
        <name>K(+)</name>
        <dbReference type="ChEBI" id="CHEBI:29103"/>
        <note>ligand shared between two tetrameric partners</note>
    </ligand>
</feature>
<dbReference type="CDD" id="cd00381">
    <property type="entry name" value="IMPDH"/>
    <property type="match status" value="1"/>
</dbReference>
<comment type="function">
    <text evidence="11">Catalyzes the conversion of inosine 5'-phosphate (IMP) to xanthosine 5'-phosphate (XMP), the first committed and rate-limiting step in the de novo synthesis of guanine nucleotides, and therefore plays an important role in the regulation of cell growth.</text>
</comment>
<dbReference type="InterPro" id="IPR013785">
    <property type="entry name" value="Aldolase_TIM"/>
</dbReference>
<feature type="binding site" evidence="11">
    <location>
        <position position="302"/>
    </location>
    <ligand>
        <name>IMP</name>
        <dbReference type="ChEBI" id="CHEBI:58053"/>
    </ligand>
</feature>
<comment type="catalytic activity">
    <reaction evidence="10 11 14">
        <text>IMP + NAD(+) + H2O = XMP + NADH + H(+)</text>
        <dbReference type="Rhea" id="RHEA:11708"/>
        <dbReference type="ChEBI" id="CHEBI:15377"/>
        <dbReference type="ChEBI" id="CHEBI:15378"/>
        <dbReference type="ChEBI" id="CHEBI:57464"/>
        <dbReference type="ChEBI" id="CHEBI:57540"/>
        <dbReference type="ChEBI" id="CHEBI:57945"/>
        <dbReference type="ChEBI" id="CHEBI:58053"/>
        <dbReference type="EC" id="1.1.1.205"/>
    </reaction>
</comment>
<evidence type="ECO:0000256" key="10">
    <source>
        <dbReference type="ARBA" id="ARBA00048028"/>
    </source>
</evidence>
<evidence type="ECO:0000256" key="8">
    <source>
        <dbReference type="ARBA" id="ARBA00023027"/>
    </source>
</evidence>
<keyword evidence="7 11" id="KW-0560">Oxidoreductase</keyword>
<evidence type="ECO:0000256" key="7">
    <source>
        <dbReference type="ARBA" id="ARBA00023002"/>
    </source>
</evidence>
<accession>A0ABV7APS7</accession>
<dbReference type="EMBL" id="JBHRSJ010000001">
    <property type="protein sequence ID" value="MFC2970796.1"/>
    <property type="molecule type" value="Genomic_DNA"/>
</dbReference>
<keyword evidence="9 12" id="KW-0129">CBS domain</keyword>
<dbReference type="Pfam" id="PF00478">
    <property type="entry name" value="IMPDH"/>
    <property type="match status" value="1"/>
</dbReference>
<dbReference type="GO" id="GO:0003938">
    <property type="term" value="F:IMP dehydrogenase activity"/>
    <property type="evidence" value="ECO:0007669"/>
    <property type="project" value="UniProtKB-EC"/>
</dbReference>
<feature type="active site" description="Thioimidate intermediate" evidence="11">
    <location>
        <position position="304"/>
    </location>
</feature>
<organism evidence="16 17">
    <name type="scientific">Azotobacter bryophylli</name>
    <dbReference type="NCBI Taxonomy" id="1986537"/>
    <lineage>
        <taxon>Bacteria</taxon>
        <taxon>Pseudomonadati</taxon>
        <taxon>Pseudomonadota</taxon>
        <taxon>Gammaproteobacteria</taxon>
        <taxon>Pseudomonadales</taxon>
        <taxon>Pseudomonadaceae</taxon>
        <taxon>Azotobacter</taxon>
    </lineage>
</organism>
<evidence type="ECO:0000256" key="2">
    <source>
        <dbReference type="ARBA" id="ARBA00005502"/>
    </source>
</evidence>
<dbReference type="EC" id="1.1.1.205" evidence="11 14"/>
<keyword evidence="3 11" id="KW-0479">Metal-binding</keyword>